<evidence type="ECO:0000313" key="1">
    <source>
        <dbReference type="EMBL" id="CAG8662770.1"/>
    </source>
</evidence>
<comment type="caution">
    <text evidence="1">The sequence shown here is derived from an EMBL/GenBank/DDBJ whole genome shotgun (WGS) entry which is preliminary data.</text>
</comment>
<gene>
    <name evidence="1" type="ORF">DHETER_LOCUS9830</name>
</gene>
<proteinExistence type="predicted"/>
<dbReference type="EMBL" id="CAJVPU010017955">
    <property type="protein sequence ID" value="CAG8662770.1"/>
    <property type="molecule type" value="Genomic_DNA"/>
</dbReference>
<organism evidence="1 2">
    <name type="scientific">Dentiscutata heterogama</name>
    <dbReference type="NCBI Taxonomy" id="1316150"/>
    <lineage>
        <taxon>Eukaryota</taxon>
        <taxon>Fungi</taxon>
        <taxon>Fungi incertae sedis</taxon>
        <taxon>Mucoromycota</taxon>
        <taxon>Glomeromycotina</taxon>
        <taxon>Glomeromycetes</taxon>
        <taxon>Diversisporales</taxon>
        <taxon>Gigasporaceae</taxon>
        <taxon>Dentiscutata</taxon>
    </lineage>
</organism>
<sequence>KSNDEVIRNDYSIRCKINTTSFAIKPNSSSHSVSSGQNQNTTRMLQN</sequence>
<accession>A0ACA9NRH5</accession>
<reference evidence="1" key="1">
    <citation type="submission" date="2021-06" db="EMBL/GenBank/DDBJ databases">
        <authorList>
            <person name="Kallberg Y."/>
            <person name="Tangrot J."/>
            <person name="Rosling A."/>
        </authorList>
    </citation>
    <scope>NUCLEOTIDE SEQUENCE</scope>
    <source>
        <strain evidence="1">IL203A</strain>
    </source>
</reference>
<feature type="non-terminal residue" evidence="1">
    <location>
        <position position="1"/>
    </location>
</feature>
<evidence type="ECO:0000313" key="2">
    <source>
        <dbReference type="Proteomes" id="UP000789702"/>
    </source>
</evidence>
<protein>
    <submittedName>
        <fullName evidence="1">15313_t:CDS:1</fullName>
    </submittedName>
</protein>
<keyword evidence="2" id="KW-1185">Reference proteome</keyword>
<name>A0ACA9NRH5_9GLOM</name>
<dbReference type="Proteomes" id="UP000789702">
    <property type="component" value="Unassembled WGS sequence"/>
</dbReference>